<protein>
    <submittedName>
        <fullName evidence="3">Uncharacterized protein</fullName>
    </submittedName>
</protein>
<evidence type="ECO:0000313" key="4">
    <source>
        <dbReference type="Proteomes" id="UP000054498"/>
    </source>
</evidence>
<reference evidence="3 4" key="1">
    <citation type="journal article" date="2013" name="BMC Genomics">
        <title>Reconstruction of the lipid metabolism for the microalga Monoraphidium neglectum from its genome sequence reveals characteristics suitable for biofuel production.</title>
        <authorList>
            <person name="Bogen C."/>
            <person name="Al-Dilaimi A."/>
            <person name="Albersmeier A."/>
            <person name="Wichmann J."/>
            <person name="Grundmann M."/>
            <person name="Rupp O."/>
            <person name="Lauersen K.J."/>
            <person name="Blifernez-Klassen O."/>
            <person name="Kalinowski J."/>
            <person name="Goesmann A."/>
            <person name="Mussgnug J.H."/>
            <person name="Kruse O."/>
        </authorList>
    </citation>
    <scope>NUCLEOTIDE SEQUENCE [LARGE SCALE GENOMIC DNA]</scope>
    <source>
        <strain evidence="3 4">SAG 48.87</strain>
    </source>
</reference>
<feature type="region of interest" description="Disordered" evidence="1">
    <location>
        <begin position="212"/>
        <end position="247"/>
    </location>
</feature>
<feature type="transmembrane region" description="Helical" evidence="2">
    <location>
        <begin position="174"/>
        <end position="197"/>
    </location>
</feature>
<feature type="transmembrane region" description="Helical" evidence="2">
    <location>
        <begin position="108"/>
        <end position="127"/>
    </location>
</feature>
<keyword evidence="2" id="KW-0812">Transmembrane</keyword>
<evidence type="ECO:0000256" key="1">
    <source>
        <dbReference type="SAM" id="MobiDB-lite"/>
    </source>
</evidence>
<evidence type="ECO:0000313" key="3">
    <source>
        <dbReference type="EMBL" id="KIZ01832.1"/>
    </source>
</evidence>
<dbReference type="EMBL" id="KK101187">
    <property type="protein sequence ID" value="KIZ01832.1"/>
    <property type="molecule type" value="Genomic_DNA"/>
</dbReference>
<feature type="transmembrane region" description="Helical" evidence="2">
    <location>
        <begin position="21"/>
        <end position="42"/>
    </location>
</feature>
<dbReference type="KEGG" id="mng:MNEG_6128"/>
<dbReference type="GeneID" id="25739004"/>
<proteinExistence type="predicted"/>
<keyword evidence="2" id="KW-1133">Transmembrane helix</keyword>
<keyword evidence="2" id="KW-0472">Membrane</keyword>
<sequence>MGSHSSKYNPMRANILTRVMSWPALVFTFCTWVVFLAGIASLQRTCADGTTGLGQTQARTITALLRPGRDPGCCVPYQAAPDNLNTFGTQGIFGWSGSVLPCLRLFRFYWFMIAFLLVTLLGAFVASGPKYGLSSSRPFWIGMFTINTLLFMIASEATLAALDSSPFSSGQPLMSMRTAAAGAIMTVVGCIFLLLTIGTDWENRRGRAGVAKTTGPGYAGQQGLPTTAAGPGAPVGAGGPVTYTGNP</sequence>
<gene>
    <name evidence="3" type="ORF">MNEG_6128</name>
</gene>
<organism evidence="3 4">
    <name type="scientific">Monoraphidium neglectum</name>
    <dbReference type="NCBI Taxonomy" id="145388"/>
    <lineage>
        <taxon>Eukaryota</taxon>
        <taxon>Viridiplantae</taxon>
        <taxon>Chlorophyta</taxon>
        <taxon>core chlorophytes</taxon>
        <taxon>Chlorophyceae</taxon>
        <taxon>CS clade</taxon>
        <taxon>Sphaeropleales</taxon>
        <taxon>Selenastraceae</taxon>
        <taxon>Monoraphidium</taxon>
    </lineage>
</organism>
<feature type="transmembrane region" description="Helical" evidence="2">
    <location>
        <begin position="139"/>
        <end position="162"/>
    </location>
</feature>
<dbReference type="OrthoDB" id="536615at2759"/>
<name>A0A0D2MMP4_9CHLO</name>
<dbReference type="Proteomes" id="UP000054498">
    <property type="component" value="Unassembled WGS sequence"/>
</dbReference>
<keyword evidence="4" id="KW-1185">Reference proteome</keyword>
<evidence type="ECO:0000256" key="2">
    <source>
        <dbReference type="SAM" id="Phobius"/>
    </source>
</evidence>
<accession>A0A0D2MMP4</accession>
<dbReference type="AlphaFoldDB" id="A0A0D2MMP4"/>
<dbReference type="RefSeq" id="XP_013900851.1">
    <property type="nucleotide sequence ID" value="XM_014045397.1"/>
</dbReference>